<accession>A0A8X7PRY8</accession>
<comment type="caution">
    <text evidence="5">The sequence shown here is derived from an EMBL/GenBank/DDBJ whole genome shotgun (WGS) entry which is preliminary data.</text>
</comment>
<evidence type="ECO:0000313" key="5">
    <source>
        <dbReference type="EMBL" id="KAG2256550.1"/>
    </source>
</evidence>
<dbReference type="GO" id="GO:1990904">
    <property type="term" value="C:ribonucleoprotein complex"/>
    <property type="evidence" value="ECO:0007669"/>
    <property type="project" value="UniProtKB-KW"/>
</dbReference>
<dbReference type="SMART" id="SM00316">
    <property type="entry name" value="S1"/>
    <property type="match status" value="2"/>
</dbReference>
<dbReference type="AlphaFoldDB" id="A0A8X7PRY8"/>
<reference evidence="5 6" key="1">
    <citation type="submission" date="2020-02" db="EMBL/GenBank/DDBJ databases">
        <authorList>
            <person name="Ma Q."/>
            <person name="Huang Y."/>
            <person name="Song X."/>
            <person name="Pei D."/>
        </authorList>
    </citation>
    <scope>NUCLEOTIDE SEQUENCE [LARGE SCALE GENOMIC DNA]</scope>
    <source>
        <strain evidence="5">Sxm20200214</strain>
        <tissue evidence="5">Leaf</tissue>
    </source>
</reference>
<dbReference type="InterPro" id="IPR003029">
    <property type="entry name" value="S1_domain"/>
</dbReference>
<dbReference type="GO" id="GO:0009570">
    <property type="term" value="C:chloroplast stroma"/>
    <property type="evidence" value="ECO:0007669"/>
    <property type="project" value="TreeGrafter"/>
</dbReference>
<feature type="domain" description="S1 motif" evidence="4">
    <location>
        <begin position="126"/>
        <end position="195"/>
    </location>
</feature>
<evidence type="ECO:0000256" key="1">
    <source>
        <dbReference type="ARBA" id="ARBA00022946"/>
    </source>
</evidence>
<dbReference type="GO" id="GO:0003735">
    <property type="term" value="F:structural constituent of ribosome"/>
    <property type="evidence" value="ECO:0007669"/>
    <property type="project" value="TreeGrafter"/>
</dbReference>
<dbReference type="EMBL" id="JAAMPC010000015">
    <property type="protein sequence ID" value="KAG2256550.1"/>
    <property type="molecule type" value="Genomic_DNA"/>
</dbReference>
<protein>
    <recommendedName>
        <fullName evidence="4">S1 motif domain-containing protein</fullName>
    </recommendedName>
</protein>
<feature type="compositionally biased region" description="Basic and acidic residues" evidence="3">
    <location>
        <begin position="214"/>
        <end position="231"/>
    </location>
</feature>
<name>A0A8X7PRY8_BRACI</name>
<dbReference type="InterPro" id="IPR050437">
    <property type="entry name" value="Ribos_protein_bS1-like"/>
</dbReference>
<organism evidence="5 6">
    <name type="scientific">Brassica carinata</name>
    <name type="common">Ethiopian mustard</name>
    <name type="synonym">Abyssinian cabbage</name>
    <dbReference type="NCBI Taxonomy" id="52824"/>
    <lineage>
        <taxon>Eukaryota</taxon>
        <taxon>Viridiplantae</taxon>
        <taxon>Streptophyta</taxon>
        <taxon>Embryophyta</taxon>
        <taxon>Tracheophyta</taxon>
        <taxon>Spermatophyta</taxon>
        <taxon>Magnoliopsida</taxon>
        <taxon>eudicotyledons</taxon>
        <taxon>Gunneridae</taxon>
        <taxon>Pentapetalae</taxon>
        <taxon>rosids</taxon>
        <taxon>malvids</taxon>
        <taxon>Brassicales</taxon>
        <taxon>Brassicaceae</taxon>
        <taxon>Brassiceae</taxon>
        <taxon>Brassica</taxon>
    </lineage>
</organism>
<dbReference type="PANTHER" id="PTHR10724">
    <property type="entry name" value="30S RIBOSOMAL PROTEIN S1"/>
    <property type="match status" value="1"/>
</dbReference>
<feature type="region of interest" description="Disordered" evidence="3">
    <location>
        <begin position="192"/>
        <end position="233"/>
    </location>
</feature>
<dbReference type="Proteomes" id="UP000886595">
    <property type="component" value="Unassembled WGS sequence"/>
</dbReference>
<feature type="region of interest" description="Disordered" evidence="3">
    <location>
        <begin position="84"/>
        <end position="119"/>
    </location>
</feature>
<evidence type="ECO:0000256" key="2">
    <source>
        <dbReference type="ARBA" id="ARBA00025453"/>
    </source>
</evidence>
<dbReference type="GO" id="GO:0005840">
    <property type="term" value="C:ribosome"/>
    <property type="evidence" value="ECO:0007669"/>
    <property type="project" value="UniProtKB-KW"/>
</dbReference>
<dbReference type="SUPFAM" id="SSF50249">
    <property type="entry name" value="Nucleic acid-binding proteins"/>
    <property type="match status" value="2"/>
</dbReference>
<dbReference type="FunFam" id="2.40.50.140:FF:000250">
    <property type="entry name" value="Elongation factor Ts, mitochondrial"/>
    <property type="match status" value="1"/>
</dbReference>
<dbReference type="InterPro" id="IPR012340">
    <property type="entry name" value="NA-bd_OB-fold"/>
</dbReference>
<dbReference type="PROSITE" id="PS50126">
    <property type="entry name" value="S1"/>
    <property type="match status" value="2"/>
</dbReference>
<evidence type="ECO:0000259" key="4">
    <source>
        <dbReference type="PROSITE" id="PS50126"/>
    </source>
</evidence>
<dbReference type="OrthoDB" id="277235at2759"/>
<keyword evidence="6" id="KW-1185">Reference proteome</keyword>
<evidence type="ECO:0000256" key="3">
    <source>
        <dbReference type="SAM" id="MobiDB-lite"/>
    </source>
</evidence>
<keyword evidence="1" id="KW-0809">Transit peptide</keyword>
<dbReference type="PANTHER" id="PTHR10724:SF10">
    <property type="entry name" value="S1 RNA-BINDING DOMAIN-CONTAINING PROTEIN 1"/>
    <property type="match status" value="1"/>
</dbReference>
<sequence length="404" mass="43409">MATVSSPSLSKAGLIPGTAFTVKKNDYSIKCCFWRNAGQKQTPSSAQRLVLPLSTSLKLFPTHGKQFVLHPYRSRATGTDVVATVEEQDSSPPVADDAAPTTTTTTTTTTSQSRGTARAGRKTCSGATFTGKVRAIQPFGAFVDFGAFTDGLVHVSQLSDTFVKDVASVVTIGQEVKVRLVEADIEAKRISLTMRENDDSTQSGGGGGDTQPRGGEKRNALKGGQRKEDGFSSKYVKGQMLHGTVKNLTRSGAFITIGEGEEGFLPTNEEADDGIGSMMMGGGSSLQAGQEVKVRVLRITRGRITLTMKEKDDGKFDETPSQGVVHTATNPFVLAFGKNEEIAAFLDQPKLKMLRRSQKGLGAAAEVEEVERFEEKADAPSVPETKSRLKLPLYYIESVHCFNV</sequence>
<feature type="compositionally biased region" description="Low complexity" evidence="3">
    <location>
        <begin position="101"/>
        <end position="110"/>
    </location>
</feature>
<dbReference type="Pfam" id="PF00575">
    <property type="entry name" value="S1"/>
    <property type="match status" value="2"/>
</dbReference>
<dbReference type="Gene3D" id="2.40.50.140">
    <property type="entry name" value="Nucleic acid-binding proteins"/>
    <property type="match status" value="2"/>
</dbReference>
<gene>
    <name evidence="5" type="ORF">Bca52824_075844</name>
</gene>
<comment type="function">
    <text evidence="2">Associates with the EF-Tu.GDP complex and induces the exchange of GDP to GTP. It remains bound to the aminoacyl-tRNA.EF-Tu.GTP complex up to the GTP hydrolysis stage on the ribosome.</text>
</comment>
<evidence type="ECO:0000313" key="6">
    <source>
        <dbReference type="Proteomes" id="UP000886595"/>
    </source>
</evidence>
<dbReference type="GO" id="GO:0003729">
    <property type="term" value="F:mRNA binding"/>
    <property type="evidence" value="ECO:0007669"/>
    <property type="project" value="UniProtKB-ARBA"/>
</dbReference>
<feature type="domain" description="S1 motif" evidence="4">
    <location>
        <begin position="238"/>
        <end position="309"/>
    </location>
</feature>
<dbReference type="GO" id="GO:0006412">
    <property type="term" value="P:translation"/>
    <property type="evidence" value="ECO:0007669"/>
    <property type="project" value="TreeGrafter"/>
</dbReference>
<proteinExistence type="predicted"/>
<dbReference type="FunFam" id="2.40.50.140:FF:000051">
    <property type="entry name" value="RNA-binding transcriptional accessory protein"/>
    <property type="match status" value="1"/>
</dbReference>